<name>A0A8W8LLJ6_MAGGI</name>
<protein>
    <submittedName>
        <fullName evidence="1">Uncharacterized protein</fullName>
    </submittedName>
</protein>
<organism evidence="1 2">
    <name type="scientific">Magallana gigas</name>
    <name type="common">Pacific oyster</name>
    <name type="synonym">Crassostrea gigas</name>
    <dbReference type="NCBI Taxonomy" id="29159"/>
    <lineage>
        <taxon>Eukaryota</taxon>
        <taxon>Metazoa</taxon>
        <taxon>Spiralia</taxon>
        <taxon>Lophotrochozoa</taxon>
        <taxon>Mollusca</taxon>
        <taxon>Bivalvia</taxon>
        <taxon>Autobranchia</taxon>
        <taxon>Pteriomorphia</taxon>
        <taxon>Ostreida</taxon>
        <taxon>Ostreoidea</taxon>
        <taxon>Ostreidae</taxon>
        <taxon>Magallana</taxon>
    </lineage>
</organism>
<accession>A0A8W8LLJ6</accession>
<keyword evidence="2" id="KW-1185">Reference proteome</keyword>
<evidence type="ECO:0000313" key="2">
    <source>
        <dbReference type="Proteomes" id="UP000005408"/>
    </source>
</evidence>
<reference evidence="1" key="1">
    <citation type="submission" date="2022-08" db="UniProtKB">
        <authorList>
            <consortium name="EnsemblMetazoa"/>
        </authorList>
    </citation>
    <scope>IDENTIFICATION</scope>
    <source>
        <strain evidence="1">05x7-T-G4-1.051#20</strain>
    </source>
</reference>
<dbReference type="EnsemblMetazoa" id="G28645.1">
    <property type="protein sequence ID" value="G28645.1:cds"/>
    <property type="gene ID" value="G28645"/>
</dbReference>
<dbReference type="AlphaFoldDB" id="A0A8W8LLJ6"/>
<evidence type="ECO:0000313" key="1">
    <source>
        <dbReference type="EnsemblMetazoa" id="G28645.1:cds"/>
    </source>
</evidence>
<dbReference type="Proteomes" id="UP000005408">
    <property type="component" value="Unassembled WGS sequence"/>
</dbReference>
<proteinExistence type="predicted"/>
<sequence length="76" mass="8454">MQLFGDGVSRQMNYVIDENKTIGHDGILPNGVISMLNHTLTENGFEERKCFLNADNCSDSGFARIRKLSCPFQSGD</sequence>